<dbReference type="Gene3D" id="2.60.40.1930">
    <property type="match status" value="1"/>
</dbReference>
<dbReference type="Gene3D" id="1.50.10.20">
    <property type="match status" value="1"/>
</dbReference>
<dbReference type="InterPro" id="IPR041462">
    <property type="entry name" value="Bact_A2M_MG6"/>
</dbReference>
<feature type="domain" description="Alpha-2-macroglobulin bait region" evidence="4">
    <location>
        <begin position="871"/>
        <end position="1015"/>
    </location>
</feature>
<evidence type="ECO:0000256" key="2">
    <source>
        <dbReference type="ARBA" id="ARBA00022729"/>
    </source>
</evidence>
<dbReference type="Pfam" id="PF21142">
    <property type="entry name" value="A2M_bMG2"/>
    <property type="match status" value="1"/>
</dbReference>
<dbReference type="InterPro" id="IPR001599">
    <property type="entry name" value="Macroglobln_a2"/>
</dbReference>
<feature type="signal peptide" evidence="3">
    <location>
        <begin position="1"/>
        <end position="23"/>
    </location>
</feature>
<dbReference type="SMART" id="SM01419">
    <property type="entry name" value="Thiol-ester_cl"/>
    <property type="match status" value="1"/>
</dbReference>
<dbReference type="EMBL" id="AP014648">
    <property type="protein sequence ID" value="BAQ16182.1"/>
    <property type="molecule type" value="Genomic_DNA"/>
</dbReference>
<dbReference type="Pfam" id="PF07703">
    <property type="entry name" value="A2M_BRD"/>
    <property type="match status" value="1"/>
</dbReference>
<dbReference type="CDD" id="cd02891">
    <property type="entry name" value="A2M_like"/>
    <property type="match status" value="1"/>
</dbReference>
<evidence type="ECO:0000313" key="7">
    <source>
        <dbReference type="Proteomes" id="UP000031643"/>
    </source>
</evidence>
<dbReference type="GO" id="GO:0004866">
    <property type="term" value="F:endopeptidase inhibitor activity"/>
    <property type="evidence" value="ECO:0007669"/>
    <property type="project" value="InterPro"/>
</dbReference>
<dbReference type="Pfam" id="PF00207">
    <property type="entry name" value="A2M"/>
    <property type="match status" value="1"/>
</dbReference>
<comment type="similarity">
    <text evidence="1">Belongs to the protease inhibitor I39 (alpha-2-macroglobulin) family. Bacterial alpha-2-macroglobulin subfamily.</text>
</comment>
<dbReference type="InterPro" id="IPR011625">
    <property type="entry name" value="A2M_N_BRD"/>
</dbReference>
<organism evidence="6 7">
    <name type="scientific">Methyloceanibacter caenitepidi</name>
    <dbReference type="NCBI Taxonomy" id="1384459"/>
    <lineage>
        <taxon>Bacteria</taxon>
        <taxon>Pseudomonadati</taxon>
        <taxon>Pseudomonadota</taxon>
        <taxon>Alphaproteobacteria</taxon>
        <taxon>Hyphomicrobiales</taxon>
        <taxon>Hyphomicrobiaceae</taxon>
        <taxon>Methyloceanibacter</taxon>
    </lineage>
</organism>
<dbReference type="InterPro" id="IPR049120">
    <property type="entry name" value="A2M_bMG2"/>
</dbReference>
<dbReference type="InterPro" id="IPR051802">
    <property type="entry name" value="YfhM-like"/>
</dbReference>
<evidence type="ECO:0000256" key="3">
    <source>
        <dbReference type="SAM" id="SignalP"/>
    </source>
</evidence>
<dbReference type="InterPro" id="IPR021868">
    <property type="entry name" value="Alpha_2_Macroglob_MG3"/>
</dbReference>
<dbReference type="InterPro" id="IPR008930">
    <property type="entry name" value="Terpenoid_cyclase/PrenylTrfase"/>
</dbReference>
<evidence type="ECO:0000259" key="4">
    <source>
        <dbReference type="SMART" id="SM01359"/>
    </source>
</evidence>
<dbReference type="InterPro" id="IPR047565">
    <property type="entry name" value="Alpha-macroglob_thiol-ester_cl"/>
</dbReference>
<dbReference type="STRING" id="1384459.GL4_0719"/>
<dbReference type="Pfam" id="PF17962">
    <property type="entry name" value="bMG6"/>
    <property type="match status" value="1"/>
</dbReference>
<accession>A0A0A8K104</accession>
<keyword evidence="7" id="KW-1185">Reference proteome</keyword>
<dbReference type="OrthoDB" id="9767116at2"/>
<gene>
    <name evidence="6" type="ORF">GL4_0719</name>
</gene>
<dbReference type="Pfam" id="PF17973">
    <property type="entry name" value="bMG10"/>
    <property type="match status" value="1"/>
</dbReference>
<dbReference type="PIRSF" id="PIRSF038980">
    <property type="entry name" value="A2M_bac"/>
    <property type="match status" value="1"/>
</dbReference>
<dbReference type="Proteomes" id="UP000031643">
    <property type="component" value="Chromosome"/>
</dbReference>
<dbReference type="HOGENOM" id="CLU_000965_1_0_5"/>
<evidence type="ECO:0000256" key="1">
    <source>
        <dbReference type="ARBA" id="ARBA00010556"/>
    </source>
</evidence>
<dbReference type="Pfam" id="PF17972">
    <property type="entry name" value="bMG5"/>
    <property type="match status" value="1"/>
</dbReference>
<evidence type="ECO:0000259" key="5">
    <source>
        <dbReference type="SMART" id="SM01360"/>
    </source>
</evidence>
<protein>
    <submittedName>
        <fullName evidence="6">PAN domain protein</fullName>
    </submittedName>
</protein>
<dbReference type="InterPro" id="IPR041203">
    <property type="entry name" value="Bact_A2M_MG5"/>
</dbReference>
<reference evidence="6 7" key="1">
    <citation type="submission" date="2014-09" db="EMBL/GenBank/DDBJ databases">
        <title>Genome sequencing of Methyloceanibacter caenitepidi Gela4.</title>
        <authorList>
            <person name="Takeuchi M."/>
            <person name="Susumu S."/>
            <person name="Kamagata Y."/>
            <person name="Oshima K."/>
            <person name="Hattori M."/>
            <person name="Iwasaki W."/>
        </authorList>
    </citation>
    <scope>NUCLEOTIDE SEQUENCE [LARGE SCALE GENOMIC DNA]</scope>
    <source>
        <strain evidence="6 7">Gela4</strain>
    </source>
</reference>
<dbReference type="InterPro" id="IPR026284">
    <property type="entry name" value="A2MG_proteobact"/>
</dbReference>
<dbReference type="PANTHER" id="PTHR40094:SF1">
    <property type="entry name" value="UBIQUITIN DOMAIN-CONTAINING PROTEIN"/>
    <property type="match status" value="1"/>
</dbReference>
<dbReference type="Pfam" id="PF01835">
    <property type="entry name" value="MG2"/>
    <property type="match status" value="1"/>
</dbReference>
<name>A0A0A8K104_9HYPH</name>
<dbReference type="SMART" id="SM01360">
    <property type="entry name" value="A2M"/>
    <property type="match status" value="1"/>
</dbReference>
<dbReference type="PANTHER" id="PTHR40094">
    <property type="entry name" value="ALPHA-2-MACROGLOBULIN HOMOLOG"/>
    <property type="match status" value="1"/>
</dbReference>
<feature type="chain" id="PRO_5002038843" evidence="3">
    <location>
        <begin position="24"/>
        <end position="1738"/>
    </location>
</feature>
<dbReference type="InterPro" id="IPR011990">
    <property type="entry name" value="TPR-like_helical_dom_sf"/>
</dbReference>
<keyword evidence="2 3" id="KW-0732">Signal</keyword>
<evidence type="ECO:0000313" key="6">
    <source>
        <dbReference type="EMBL" id="BAQ16182.1"/>
    </source>
</evidence>
<dbReference type="SUPFAM" id="SSF48452">
    <property type="entry name" value="TPR-like"/>
    <property type="match status" value="1"/>
</dbReference>
<dbReference type="InterPro" id="IPR041246">
    <property type="entry name" value="Bact_MG10"/>
</dbReference>
<dbReference type="RefSeq" id="WP_045364604.1">
    <property type="nucleotide sequence ID" value="NZ_AP014648.1"/>
</dbReference>
<dbReference type="SMART" id="SM01359">
    <property type="entry name" value="A2M_N_2"/>
    <property type="match status" value="1"/>
</dbReference>
<sequence length="1738" mass="185139">MVVWFRTGFAAVLFACVSLSAFAADKSYQDDALDEAAITLKADLKNESGTIERPVPMLKEQAAAQLRKQYLGNAAFIYGQIVTAAPNDSEAWRRLADIWLAIPPDEDDDGSERYRDARTAAYIAYTQAKTPKGEAAALGSLANAFAKGSDWRPALNALRLATTLDDDPGLAATYAQLREKYGFRVADFSVDSDATSPRACFQFTEPLLARADYAPFVAVAGEDKPALSLDDKQLCVEGLKHGESYKVTLRAGLPSSVHEDLIKNAPFTIYVRDRTPSVRPIGKAYVLPSTGQQGIPLQSVNTGALDVTLYRIGDRNLLGIVLGYDFQRNLYGYSLENIADESGEEIWSGTLKVKKDLNKDVTTAFPISEAVPHLEPGIYILAARPSDVPGDDYGERATQWFVVSDYGLTAYSGSDGIHAFANSLATTEPISGIELRLIARNNEVLGTATTDANGAVTFAPGLARGKGGLAPALLVTGATEGDYAFLNLKTPGFDLTDRGVAGRDAPKGLDSFVFTERGVYRTGETVHITALLRNAAGVAVPNLNATLVVDRPDGIEYRRIVARDAGVGGLSADLPIIAAAQTGTYRVKIYSDPKAAPIGETSFLVEDYVPERLEFDISTDAKSLSQGSPVKIALDGRFLYGAPASGLPVDGELKVTETSARPGYEGYVFGTKDTDSGDSFTVETLPLADLPETDAKGHATFDVALGALPASSRPLEAKVVVRLAEPGGRAVEQDLTLPIKPKADMIGAKPLFKGTSLSDNDTAKFDVVMVAPDGTQLESKGLKWQLLRIEQKYQWYRQYGSWDYEPIKVTRRVANGVIDTSADAPASIEMPVSWGRYRLEVESPDPLGPVTTYGFDSGWYAEASADTPDRLEIALDRSGYSEGDTMNVAVTARSAGTVTLSVIGDRLLTQSTTDVEPGLTTIPLTVGSDWGTGAYVLATLRRPLDAAAKRMPGRAIGTQWFSIDKAQNTIGVAMDLPGLIRPNSKLLVPVRLTNLVPGEQAHIVVSAVDVGILNLTGYEPPNPDEYYLGQRKLSSEIRDLYGQLIDGMQGTRGQIRTGGDGGAGTLQGSPPSGPPLALYSGIVTVGDDGTAEIEFDIPAFTGTARVMAVAWNKTQVGHGSGDVIVRDPVVVTTTLPRFLLMGDRSTLRLDLDNVEGASGDYKIALAATGPIALPKTESVLGIEAKSREAASFEIAALGVGEGSVDITVSGPESFEVARRYTIEVQPATQIFARRTVTPLAPGKSIALSNDVFADLVPGTGSLALSVTPTAALDVTGRLAALDRYPLGCTEQIVSRALPLLYLSELETEQTPDPDTAKRIDTAIETVLARQGYEGGFGLWSPGGGDAWLDAYVADFLTRARAQGHTIPDERFKLAINRLRNYVSTAPDVSNDGGLALSYALYVLARNGAAPVGDLRYVADVKMGQLGSPAAQAEIGAALAMLGDRVRAEKAFRVAASALPDEVVTTNGRVDFGSRLRDAATVVTLAAEGKAAEPILVSATKEIGVARKAVTRTSTQEDAWLILAARALGNQGVELDVASGTGEPVPQSGPLYRDYSEEDLGISPVSVTNRGSAPVDVVFSVSGAPTSPEPATDSGFLLERTFHTLDGQAVDIAEAKQNERYVVLLSVTEAKPQFARVALTDHVPAGFEIDNPKLVSSADTGGLPWITHAARPVHTAFRDDRFVAAFDRTAKSPVVYRVAYIVRAVSPGTYVLPQASVEDMYQPDRFGRTATGTVKVTAR</sequence>
<dbReference type="InterPro" id="IPR002890">
    <property type="entry name" value="MG2"/>
</dbReference>
<dbReference type="SUPFAM" id="SSF48239">
    <property type="entry name" value="Terpenoid cyclases/Protein prenyltransferases"/>
    <property type="match status" value="1"/>
</dbReference>
<proteinExistence type="inferred from homology"/>
<dbReference type="Pfam" id="PF11974">
    <property type="entry name" value="bMG3"/>
    <property type="match status" value="1"/>
</dbReference>
<dbReference type="KEGG" id="mcg:GL4_0719"/>
<feature type="domain" description="Alpha-2-macroglobulin" evidence="5">
    <location>
        <begin position="1076"/>
        <end position="1165"/>
    </location>
</feature>